<reference evidence="4" key="1">
    <citation type="submission" date="2020-05" db="EMBL/GenBank/DDBJ databases">
        <title>Mycena genomes resolve the evolution of fungal bioluminescence.</title>
        <authorList>
            <person name="Tsai I.J."/>
        </authorList>
    </citation>
    <scope>NUCLEOTIDE SEQUENCE</scope>
    <source>
        <strain evidence="4">CCC161011</strain>
    </source>
</reference>
<dbReference type="EMBL" id="JACAZI010000007">
    <property type="protein sequence ID" value="KAF7355879.1"/>
    <property type="molecule type" value="Genomic_DNA"/>
</dbReference>
<dbReference type="Pfam" id="PF12697">
    <property type="entry name" value="Abhydrolase_6"/>
    <property type="match status" value="1"/>
</dbReference>
<keyword evidence="1 4" id="KW-0378">Hydrolase</keyword>
<comment type="caution">
    <text evidence="4">The sequence shown here is derived from an EMBL/GenBank/DDBJ whole genome shotgun (WGS) entry which is preliminary data.</text>
</comment>
<dbReference type="InterPro" id="IPR029058">
    <property type="entry name" value="AB_hydrolase_fold"/>
</dbReference>
<feature type="domain" description="AB hydrolase-1" evidence="3">
    <location>
        <begin position="31"/>
        <end position="231"/>
    </location>
</feature>
<name>A0A8H6YCN7_9AGAR</name>
<dbReference type="PRINTS" id="PR00412">
    <property type="entry name" value="EPOXHYDRLASE"/>
</dbReference>
<evidence type="ECO:0000259" key="3">
    <source>
        <dbReference type="Pfam" id="PF12697"/>
    </source>
</evidence>
<dbReference type="SUPFAM" id="SSF53474">
    <property type="entry name" value="alpha/beta-Hydrolases"/>
    <property type="match status" value="1"/>
</dbReference>
<dbReference type="OrthoDB" id="408373at2759"/>
<evidence type="ECO:0000256" key="1">
    <source>
        <dbReference type="ARBA" id="ARBA00022801"/>
    </source>
</evidence>
<dbReference type="GO" id="GO:0016787">
    <property type="term" value="F:hydrolase activity"/>
    <property type="evidence" value="ECO:0007669"/>
    <property type="project" value="UniProtKB-KW"/>
</dbReference>
<protein>
    <submittedName>
        <fullName evidence="4">Epoxide hydrolase</fullName>
    </submittedName>
</protein>
<dbReference type="InterPro" id="IPR000639">
    <property type="entry name" value="Epox_hydrolase-like"/>
</dbReference>
<dbReference type="Gene3D" id="3.40.50.1820">
    <property type="entry name" value="alpha/beta hydrolase"/>
    <property type="match status" value="1"/>
</dbReference>
<comment type="similarity">
    <text evidence="2">Belongs to the AB hydrolase superfamily. Epoxide hydrolase family.</text>
</comment>
<evidence type="ECO:0000256" key="2">
    <source>
        <dbReference type="ARBA" id="ARBA00038334"/>
    </source>
</evidence>
<dbReference type="PANTHER" id="PTHR43329">
    <property type="entry name" value="EPOXIDE HYDROLASE"/>
    <property type="match status" value="1"/>
</dbReference>
<gene>
    <name evidence="4" type="ORF">MVEN_00916600</name>
</gene>
<dbReference type="AlphaFoldDB" id="A0A8H6YCN7"/>
<evidence type="ECO:0000313" key="4">
    <source>
        <dbReference type="EMBL" id="KAF7355879.1"/>
    </source>
</evidence>
<accession>A0A8H6YCN7</accession>
<sequence length="345" mass="39200">MDPALYKNFVTPRHINYHYFFSPAASDKPTVVFFHGFPSNAYECWRHQVVFFVKHGYGVLAPDLLGYGGTDKPTEVASYAKSLMAADIISIMDKEGINTNLKVYGISHDWGVLFSFPHRHTNTQPLRGCALASGLATFYPSRFAGFAFLAFTYLTPNPEFEIESFYQGYETLAGHECFGYWHFFKEDGADKIIADHMDAFMSILYPQKSETWLTDMAPRDKLKTWVLSDRVTPPPSYLTQEDFNRQKAELLKGGMAGPLCWYKQYATGVVVQDDKLAPKENYIVKQPVFFGAAHEDYICVPKAILTIMKDACPNLTVRDYQTDHWLQLAAPDKVNTDLLGWIESL</sequence>
<organism evidence="4 5">
    <name type="scientific">Mycena venus</name>
    <dbReference type="NCBI Taxonomy" id="2733690"/>
    <lineage>
        <taxon>Eukaryota</taxon>
        <taxon>Fungi</taxon>
        <taxon>Dikarya</taxon>
        <taxon>Basidiomycota</taxon>
        <taxon>Agaricomycotina</taxon>
        <taxon>Agaricomycetes</taxon>
        <taxon>Agaricomycetidae</taxon>
        <taxon>Agaricales</taxon>
        <taxon>Marasmiineae</taxon>
        <taxon>Mycenaceae</taxon>
        <taxon>Mycena</taxon>
    </lineage>
</organism>
<dbReference type="InterPro" id="IPR000073">
    <property type="entry name" value="AB_hydrolase_1"/>
</dbReference>
<keyword evidence="5" id="KW-1185">Reference proteome</keyword>
<evidence type="ECO:0000313" key="5">
    <source>
        <dbReference type="Proteomes" id="UP000620124"/>
    </source>
</evidence>
<proteinExistence type="inferred from homology"/>
<dbReference type="Proteomes" id="UP000620124">
    <property type="component" value="Unassembled WGS sequence"/>
</dbReference>